<reference evidence="2 3" key="1">
    <citation type="journal article" date="2021" name="Sci. Rep.">
        <title>Chromosome anchoring in Senegalese sole (Solea senegalensis) reveals sex-associated markers and genome rearrangements in flatfish.</title>
        <authorList>
            <person name="Guerrero-Cozar I."/>
            <person name="Gomez-Garrido J."/>
            <person name="Berbel C."/>
            <person name="Martinez-Blanch J.F."/>
            <person name="Alioto T."/>
            <person name="Claros M.G."/>
            <person name="Gagnaire P.A."/>
            <person name="Manchado M."/>
        </authorList>
    </citation>
    <scope>NUCLEOTIDE SEQUENCE [LARGE SCALE GENOMIC DNA]</scope>
    <source>
        <strain evidence="2">Sse05_10M</strain>
    </source>
</reference>
<feature type="region of interest" description="Disordered" evidence="1">
    <location>
        <begin position="34"/>
        <end position="102"/>
    </location>
</feature>
<gene>
    <name evidence="2" type="ORF">JOB18_023909</name>
</gene>
<dbReference type="EMBL" id="JAGKHQ010000349">
    <property type="protein sequence ID" value="KAG7468956.1"/>
    <property type="molecule type" value="Genomic_DNA"/>
</dbReference>
<comment type="caution">
    <text evidence="2">The sequence shown here is derived from an EMBL/GenBank/DDBJ whole genome shotgun (WGS) entry which is preliminary data.</text>
</comment>
<dbReference type="AlphaFoldDB" id="A0AAV6PL06"/>
<feature type="compositionally biased region" description="Basic residues" evidence="1">
    <location>
        <begin position="59"/>
        <end position="68"/>
    </location>
</feature>
<evidence type="ECO:0000313" key="2">
    <source>
        <dbReference type="EMBL" id="KAG7468956.1"/>
    </source>
</evidence>
<proteinExistence type="predicted"/>
<accession>A0AAV6PL06</accession>
<sequence length="204" mass="21630">VVLASPAENSTMTLGSEIMEDIVIDVVGEGLKDNGEELPLTSDESQRAAPGAQRTARIPARRRLRARHRDSAAAQSGHLPLPPSSPPPCALAVRPRHHPTCQQHPAGALQLLLPQRAHSQSFPPNAAGNRSLLAGTVCSLLLAAEPQRCLRLLPCALPPGGRSALSLFTPGVSETTDSAWNRGPDQTHQRCLERVTSVSYCGGL</sequence>
<protein>
    <submittedName>
        <fullName evidence="2">Uncharacterized protein</fullName>
    </submittedName>
</protein>
<feature type="non-terminal residue" evidence="2">
    <location>
        <position position="1"/>
    </location>
</feature>
<feature type="compositionally biased region" description="Pro residues" evidence="1">
    <location>
        <begin position="80"/>
        <end position="89"/>
    </location>
</feature>
<organism evidence="2 3">
    <name type="scientific">Solea senegalensis</name>
    <name type="common">Senegalese sole</name>
    <dbReference type="NCBI Taxonomy" id="28829"/>
    <lineage>
        <taxon>Eukaryota</taxon>
        <taxon>Metazoa</taxon>
        <taxon>Chordata</taxon>
        <taxon>Craniata</taxon>
        <taxon>Vertebrata</taxon>
        <taxon>Euteleostomi</taxon>
        <taxon>Actinopterygii</taxon>
        <taxon>Neopterygii</taxon>
        <taxon>Teleostei</taxon>
        <taxon>Neoteleostei</taxon>
        <taxon>Acanthomorphata</taxon>
        <taxon>Carangaria</taxon>
        <taxon>Pleuronectiformes</taxon>
        <taxon>Pleuronectoidei</taxon>
        <taxon>Soleidae</taxon>
        <taxon>Solea</taxon>
    </lineage>
</organism>
<evidence type="ECO:0000313" key="3">
    <source>
        <dbReference type="Proteomes" id="UP000693946"/>
    </source>
</evidence>
<dbReference type="Proteomes" id="UP000693946">
    <property type="component" value="Unassembled WGS sequence"/>
</dbReference>
<name>A0AAV6PL06_SOLSE</name>
<keyword evidence="3" id="KW-1185">Reference proteome</keyword>
<evidence type="ECO:0000256" key="1">
    <source>
        <dbReference type="SAM" id="MobiDB-lite"/>
    </source>
</evidence>